<evidence type="ECO:0000256" key="2">
    <source>
        <dbReference type="SAM" id="MobiDB-lite"/>
    </source>
</evidence>
<accession>A0A314KV24</accession>
<feature type="compositionally biased region" description="Polar residues" evidence="2">
    <location>
        <begin position="377"/>
        <end position="392"/>
    </location>
</feature>
<protein>
    <recommendedName>
        <fullName evidence="3">Retrotransposon gag domain-containing protein</fullName>
    </recommendedName>
</protein>
<reference evidence="4" key="1">
    <citation type="submission" date="2016-11" db="EMBL/GenBank/DDBJ databases">
        <title>The genome of Nicotiana attenuata.</title>
        <authorList>
            <person name="Xu S."/>
            <person name="Brockmoeller T."/>
            <person name="Gaquerel E."/>
            <person name="Navarro A."/>
            <person name="Kuhl H."/>
            <person name="Gase K."/>
            <person name="Ling Z."/>
            <person name="Zhou W."/>
            <person name="Kreitzer C."/>
            <person name="Stanke M."/>
            <person name="Tang H."/>
            <person name="Lyons E."/>
            <person name="Pandey P."/>
            <person name="Pandey S.P."/>
            <person name="Timmermann B."/>
            <person name="Baldwin I.T."/>
        </authorList>
    </citation>
    <scope>NUCLEOTIDE SEQUENCE [LARGE SCALE GENOMIC DNA]</scope>
    <source>
        <strain evidence="4">UT</strain>
    </source>
</reference>
<sequence>MGLLQSQNDGTKANVVQRKVLVNLRSTFSLLPNTTSTSSSTQNICLTISPYPTHTYTISPQMPITCNPNQVMMIPNTQLPITTNLFEEDKQNQLAVCSDKRLEKSTQQICRENLEKELRDLKKAIGEELQSRNHQSLIYEDLCLQPDVELPPGYLVPKFNTFNGKGNPIAHLKDYCSRLLGIGHNEAIRMKLFIESLSGPALVWYTKQDFSKWHTWDDMAHDFVKQYEFNLGVDPDMHSLYKIEKMPHESFQDYAIRWRVEASKVHHLLSEKELISIFIDIQNGIYYEKLATANVRNFSDLIRVGDFLERGIKEGKVSMQTINHTLQSGMLENWKGKEKKNASVAMTMHPPQCHHNRQLSQNHTISNARNMHLEPPRQQSIGHQHRQTQVASHRSKKRKPRDFTPLTESVSSIFARLNVSGIMQPRKGRVFDPLHPLFDPSKYCAYHSNAQGHDTEECLALKHKIQNLIDANKLRVHLQVGTNISNAISGSTSNIPSVVGHPKKKCRLD</sequence>
<name>A0A314KV24_NICAT</name>
<dbReference type="Gramene" id="OIT33112">
    <property type="protein sequence ID" value="OIT33112"/>
    <property type="gene ID" value="A4A49_55733"/>
</dbReference>
<gene>
    <name evidence="4" type="ORF">A4A49_55733</name>
</gene>
<evidence type="ECO:0000313" key="4">
    <source>
        <dbReference type="EMBL" id="OIT33112.1"/>
    </source>
</evidence>
<feature type="domain" description="Retrotransposon gag" evidence="3">
    <location>
        <begin position="191"/>
        <end position="279"/>
    </location>
</feature>
<dbReference type="Pfam" id="PF03732">
    <property type="entry name" value="Retrotrans_gag"/>
    <property type="match status" value="1"/>
</dbReference>
<organism evidence="4 5">
    <name type="scientific">Nicotiana attenuata</name>
    <name type="common">Coyote tobacco</name>
    <dbReference type="NCBI Taxonomy" id="49451"/>
    <lineage>
        <taxon>Eukaryota</taxon>
        <taxon>Viridiplantae</taxon>
        <taxon>Streptophyta</taxon>
        <taxon>Embryophyta</taxon>
        <taxon>Tracheophyta</taxon>
        <taxon>Spermatophyta</taxon>
        <taxon>Magnoliopsida</taxon>
        <taxon>eudicotyledons</taxon>
        <taxon>Gunneridae</taxon>
        <taxon>Pentapetalae</taxon>
        <taxon>asterids</taxon>
        <taxon>lamiids</taxon>
        <taxon>Solanales</taxon>
        <taxon>Solanaceae</taxon>
        <taxon>Nicotianoideae</taxon>
        <taxon>Nicotianeae</taxon>
        <taxon>Nicotiana</taxon>
    </lineage>
</organism>
<feature type="coiled-coil region" evidence="1">
    <location>
        <begin position="104"/>
        <end position="131"/>
    </location>
</feature>
<dbReference type="PANTHER" id="PTHR33223">
    <property type="entry name" value="CCHC-TYPE DOMAIN-CONTAINING PROTEIN"/>
    <property type="match status" value="1"/>
</dbReference>
<dbReference type="EMBL" id="MJEQ01000939">
    <property type="protein sequence ID" value="OIT33112.1"/>
    <property type="molecule type" value="Genomic_DNA"/>
</dbReference>
<proteinExistence type="predicted"/>
<keyword evidence="1" id="KW-0175">Coiled coil</keyword>
<evidence type="ECO:0000256" key="1">
    <source>
        <dbReference type="SAM" id="Coils"/>
    </source>
</evidence>
<dbReference type="InterPro" id="IPR005162">
    <property type="entry name" value="Retrotrans_gag_dom"/>
</dbReference>
<evidence type="ECO:0000313" key="5">
    <source>
        <dbReference type="Proteomes" id="UP000187609"/>
    </source>
</evidence>
<evidence type="ECO:0000259" key="3">
    <source>
        <dbReference type="Pfam" id="PF03732"/>
    </source>
</evidence>
<dbReference type="PANTHER" id="PTHR33223:SF8">
    <property type="entry name" value="OS04G0172440 PROTEIN"/>
    <property type="match status" value="1"/>
</dbReference>
<dbReference type="STRING" id="49451.A0A314KV24"/>
<comment type="caution">
    <text evidence="4">The sequence shown here is derived from an EMBL/GenBank/DDBJ whole genome shotgun (WGS) entry which is preliminary data.</text>
</comment>
<keyword evidence="5" id="KW-1185">Reference proteome</keyword>
<dbReference type="Proteomes" id="UP000187609">
    <property type="component" value="Unassembled WGS sequence"/>
</dbReference>
<feature type="region of interest" description="Disordered" evidence="2">
    <location>
        <begin position="376"/>
        <end position="404"/>
    </location>
</feature>
<dbReference type="AlphaFoldDB" id="A0A314KV24"/>